<dbReference type="EMBL" id="JAOQJL010000012">
    <property type="protein sequence ID" value="MCU6765341.1"/>
    <property type="molecule type" value="Genomic_DNA"/>
</dbReference>
<dbReference type="RefSeq" id="WP_262582742.1">
    <property type="nucleotide sequence ID" value="NZ_JAOQJL010000012.1"/>
</dbReference>
<sequence>MEYIAHKDGERVQTVKEHLYGTAELAGSFAEKFGNTVHML</sequence>
<evidence type="ECO:0000313" key="1">
    <source>
        <dbReference type="EMBL" id="MCU6765341.1"/>
    </source>
</evidence>
<proteinExistence type="predicted"/>
<evidence type="ECO:0000313" key="2">
    <source>
        <dbReference type="Proteomes" id="UP001652409"/>
    </source>
</evidence>
<protein>
    <submittedName>
        <fullName evidence="1">Uncharacterized protein</fullName>
    </submittedName>
</protein>
<comment type="caution">
    <text evidence="1">The sequence shown here is derived from an EMBL/GenBank/DDBJ whole genome shotgun (WGS) entry which is preliminary data.</text>
</comment>
<accession>A0ABT2TU89</accession>
<dbReference type="Proteomes" id="UP001652409">
    <property type="component" value="Unassembled WGS sequence"/>
</dbReference>
<reference evidence="1 2" key="1">
    <citation type="journal article" date="2021" name="ISME Commun">
        <title>Automated analysis of genomic sequences facilitates high-throughput and comprehensive description of bacteria.</title>
        <authorList>
            <person name="Hitch T.C.A."/>
        </authorList>
    </citation>
    <scope>NUCLEOTIDE SEQUENCE [LARGE SCALE GENOMIC DNA]</scope>
    <source>
        <strain evidence="1 2">Sanger_23</strain>
    </source>
</reference>
<name>A0ABT2TU89_9FIRM</name>
<keyword evidence="2" id="KW-1185">Reference proteome</keyword>
<organism evidence="1 2">
    <name type="scientific">Blautia ammoniilytica</name>
    <dbReference type="NCBI Taxonomy" id="2981782"/>
    <lineage>
        <taxon>Bacteria</taxon>
        <taxon>Bacillati</taxon>
        <taxon>Bacillota</taxon>
        <taxon>Clostridia</taxon>
        <taxon>Lachnospirales</taxon>
        <taxon>Lachnospiraceae</taxon>
        <taxon>Blautia</taxon>
    </lineage>
</organism>
<gene>
    <name evidence="1" type="ORF">OCV61_07930</name>
</gene>